<evidence type="ECO:0000313" key="4">
    <source>
        <dbReference type="Proteomes" id="UP000694385"/>
    </source>
</evidence>
<proteinExistence type="predicted"/>
<dbReference type="Proteomes" id="UP000694385">
    <property type="component" value="Unassembled WGS sequence"/>
</dbReference>
<reference evidence="3" key="1">
    <citation type="submission" date="2025-08" db="UniProtKB">
        <authorList>
            <consortium name="Ensembl"/>
        </authorList>
    </citation>
    <scope>IDENTIFICATION</scope>
</reference>
<organism evidence="3 4">
    <name type="scientific">Jaculus jaculus</name>
    <name type="common">Lesser Egyptian jerboa</name>
    <dbReference type="NCBI Taxonomy" id="51337"/>
    <lineage>
        <taxon>Eukaryota</taxon>
        <taxon>Metazoa</taxon>
        <taxon>Chordata</taxon>
        <taxon>Craniata</taxon>
        <taxon>Vertebrata</taxon>
        <taxon>Euteleostomi</taxon>
        <taxon>Mammalia</taxon>
        <taxon>Eutheria</taxon>
        <taxon>Euarchontoglires</taxon>
        <taxon>Glires</taxon>
        <taxon>Rodentia</taxon>
        <taxon>Myomorpha</taxon>
        <taxon>Dipodoidea</taxon>
        <taxon>Dipodidae</taxon>
        <taxon>Dipodinae</taxon>
        <taxon>Jaculus</taxon>
    </lineage>
</organism>
<feature type="region of interest" description="Disordered" evidence="1">
    <location>
        <begin position="1"/>
        <end position="39"/>
    </location>
</feature>
<dbReference type="InterPro" id="IPR057617">
    <property type="entry name" value="PML_C"/>
</dbReference>
<keyword evidence="4" id="KW-1185">Reference proteome</keyword>
<protein>
    <submittedName>
        <fullName evidence="3">Promyelocytic leukemia</fullName>
    </submittedName>
</protein>
<sequence length="117" mass="12570">PAPSRSPSFQQASTLLPTPTVPPPDPPCDGHEPSHNHSPAEARLLALNNVSFLELLTAYRGNPQQALKKYGRYLSLQTTSSSVTRPSQYLRALSTYLDALSETPALAQAEGISTPCL</sequence>
<feature type="domain" description="PML C-terminal" evidence="2">
    <location>
        <begin position="39"/>
        <end position="98"/>
    </location>
</feature>
<dbReference type="Ensembl" id="ENSJJAT00000001691.1">
    <property type="protein sequence ID" value="ENSJJAP00000001316.1"/>
    <property type="gene ID" value="ENSJJAG00000001302.1"/>
</dbReference>
<dbReference type="Pfam" id="PF25244">
    <property type="entry name" value="PML_C"/>
    <property type="match status" value="1"/>
</dbReference>
<dbReference type="GeneTree" id="ENSGT00510000048454"/>
<evidence type="ECO:0000259" key="2">
    <source>
        <dbReference type="Pfam" id="PF25244"/>
    </source>
</evidence>
<gene>
    <name evidence="3" type="primary">Pml</name>
</gene>
<feature type="compositionally biased region" description="Polar residues" evidence="1">
    <location>
        <begin position="1"/>
        <end position="13"/>
    </location>
</feature>
<evidence type="ECO:0000256" key="1">
    <source>
        <dbReference type="SAM" id="MobiDB-lite"/>
    </source>
</evidence>
<name>A0A8C5JZJ4_JACJA</name>
<reference evidence="3" key="2">
    <citation type="submission" date="2025-09" db="UniProtKB">
        <authorList>
            <consortium name="Ensembl"/>
        </authorList>
    </citation>
    <scope>IDENTIFICATION</scope>
</reference>
<dbReference type="AlphaFoldDB" id="A0A8C5JZJ4"/>
<accession>A0A8C5JZJ4</accession>
<feature type="compositionally biased region" description="Basic and acidic residues" evidence="1">
    <location>
        <begin position="28"/>
        <end position="39"/>
    </location>
</feature>
<evidence type="ECO:0000313" key="3">
    <source>
        <dbReference type="Ensembl" id="ENSJJAP00000001316.1"/>
    </source>
</evidence>